<dbReference type="InterPro" id="IPR052934">
    <property type="entry name" value="Methyl-DNA_Rec/Restrict_Enz"/>
</dbReference>
<dbReference type="SMART" id="SM00382">
    <property type="entry name" value="AAA"/>
    <property type="match status" value="1"/>
</dbReference>
<evidence type="ECO:0000313" key="2">
    <source>
        <dbReference type="EMBL" id="KSU06097.1"/>
    </source>
</evidence>
<sequence>MNTWLLRAGEDGKYWQGFQDNSEIYLDFAGADFDLSLSKEKEIKEKTDTPAHGGILIKFYKDMKIGDTVYIIGGNKTLLAKAKVTSNYQYEKQGRDVDNNHHVRKVKFLKVGVWPVKKINFSQYTLVNWTNKSKEIQVLDSLIENKEGKSMDRVSVLGRQLSISKNIILHGAPGTGKTYLAKKIAEELGSTQENGQLEFVQFHPSYDYTDFIEGLRPVKSDDSQLNFELQKGIFKLFCERAKAKIEVESTKSITEIWDEFISSIGDDEVPINNYKFHVNGKGNITYNVPGGRSASLTLDNVVYFLEHKRWGIKNYHSTYKQPIFDEYLSDKINIDDLVENKRTYVFIIDEINRGEISKIFGELFFSLDPNYRGKKGSISTQYSSMSETDEKFYIPENVYIIGTMNDIDRSVESFDFAMRRRFRFIEVTAEDSINRMLGDNTISPERANKAKVLNDKIAEIEGLGKDYQIGGAYFKEVPDSDAELWSDYLEPLLVSYLVGNYANVKILDELKKVYDEN</sequence>
<accession>A0A0V8CYZ5</accession>
<dbReference type="REBASE" id="194045">
    <property type="entry name" value="LlaKF282McrBCP"/>
</dbReference>
<dbReference type="GO" id="GO:0016887">
    <property type="term" value="F:ATP hydrolysis activity"/>
    <property type="evidence" value="ECO:0007669"/>
    <property type="project" value="InterPro"/>
</dbReference>
<dbReference type="Proteomes" id="UP000053058">
    <property type="component" value="Unassembled WGS sequence"/>
</dbReference>
<gene>
    <name evidence="2" type="ORF">KF282_1296</name>
</gene>
<dbReference type="AlphaFoldDB" id="A0A0V8CYZ5"/>
<dbReference type="InterPro" id="IPR011704">
    <property type="entry name" value="ATPase_dyneun-rel_AAA"/>
</dbReference>
<comment type="caution">
    <text evidence="2">The sequence shown here is derived from an EMBL/GenBank/DDBJ whole genome shotgun (WGS) entry which is preliminary data.</text>
</comment>
<dbReference type="SUPFAM" id="SSF52540">
    <property type="entry name" value="P-loop containing nucleoside triphosphate hydrolases"/>
    <property type="match status" value="1"/>
</dbReference>
<dbReference type="PANTHER" id="PTHR37291">
    <property type="entry name" value="5-METHYLCYTOSINE-SPECIFIC RESTRICTION ENZYME B"/>
    <property type="match status" value="1"/>
</dbReference>
<dbReference type="PANTHER" id="PTHR37291:SF1">
    <property type="entry name" value="TYPE IV METHYL-DIRECTED RESTRICTION ENZYME ECOKMCRB SUBUNIT"/>
    <property type="match status" value="1"/>
</dbReference>
<proteinExistence type="predicted"/>
<keyword evidence="2" id="KW-0378">Hydrolase</keyword>
<dbReference type="EMBL" id="LKLN01000033">
    <property type="protein sequence ID" value="KSU06097.1"/>
    <property type="molecule type" value="Genomic_DNA"/>
</dbReference>
<feature type="domain" description="AAA+ ATPase" evidence="1">
    <location>
        <begin position="163"/>
        <end position="432"/>
    </location>
</feature>
<name>A0A0V8CYZ5_LACLL</name>
<dbReference type="GO" id="GO:0005524">
    <property type="term" value="F:ATP binding"/>
    <property type="evidence" value="ECO:0007669"/>
    <property type="project" value="InterPro"/>
</dbReference>
<organism evidence="2 3">
    <name type="scientific">Lactococcus lactis subsp. lactis</name>
    <name type="common">Streptococcus lactis</name>
    <dbReference type="NCBI Taxonomy" id="1360"/>
    <lineage>
        <taxon>Bacteria</taxon>
        <taxon>Bacillati</taxon>
        <taxon>Bacillota</taxon>
        <taxon>Bacilli</taxon>
        <taxon>Lactobacillales</taxon>
        <taxon>Streptococcaceae</taxon>
        <taxon>Lactococcus</taxon>
    </lineage>
</organism>
<dbReference type="Gene3D" id="3.40.50.300">
    <property type="entry name" value="P-loop containing nucleotide triphosphate hydrolases"/>
    <property type="match status" value="2"/>
</dbReference>
<dbReference type="InterPro" id="IPR003593">
    <property type="entry name" value="AAA+_ATPase"/>
</dbReference>
<protein>
    <submittedName>
        <fullName evidence="2">Endonuclease</fullName>
    </submittedName>
</protein>
<keyword evidence="2" id="KW-0540">Nuclease</keyword>
<dbReference type="RefSeq" id="WP_058219566.1">
    <property type="nucleotide sequence ID" value="NZ_LKLN01000033.1"/>
</dbReference>
<keyword evidence="2" id="KW-0255">Endonuclease</keyword>
<evidence type="ECO:0000259" key="1">
    <source>
        <dbReference type="SMART" id="SM00382"/>
    </source>
</evidence>
<evidence type="ECO:0000313" key="3">
    <source>
        <dbReference type="Proteomes" id="UP000053058"/>
    </source>
</evidence>
<dbReference type="GO" id="GO:0004519">
    <property type="term" value="F:endonuclease activity"/>
    <property type="evidence" value="ECO:0007669"/>
    <property type="project" value="UniProtKB-KW"/>
</dbReference>
<dbReference type="PATRIC" id="fig|1360.105.peg.1054"/>
<dbReference type="InterPro" id="IPR027417">
    <property type="entry name" value="P-loop_NTPase"/>
</dbReference>
<reference evidence="3" key="1">
    <citation type="submission" date="2015-10" db="EMBL/GenBank/DDBJ databases">
        <title>Draft Genome Sequences of 11 Lactococcus lactis subspecies cremoris strains.</title>
        <authorList>
            <person name="Wels M."/>
            <person name="Backus L."/>
            <person name="Boekhorst J."/>
            <person name="Dijkstra A."/>
            <person name="Beerthuizen M."/>
            <person name="Kelly W."/>
            <person name="Siezen R."/>
            <person name="Bachmann H."/>
            <person name="Van Hijum S."/>
        </authorList>
    </citation>
    <scope>NUCLEOTIDE SEQUENCE [LARGE SCALE GENOMIC DNA]</scope>
    <source>
        <strain evidence="3">KF282</strain>
    </source>
</reference>
<dbReference type="Pfam" id="PF07728">
    <property type="entry name" value="AAA_5"/>
    <property type="match status" value="2"/>
</dbReference>